<sequence>MGINSSQKLLWNQRIALVRHNFHAARRSGDYTFFKALQAHALIHGTDHVAILHSMLGDDADFVLSTLDNLNAGIAYVHQDAFKAVYDGVKSTMYITSNSSLSRRSLLHVDISQQRDMADNAIDKSTNSAISLIEAQPVHCQDAIANAWITGTTIIVDAVCVCLKQMDEIETYLDDFIRLEYAWSSIQSSVDAAISALRGIFNLMSSESSGDSRSQSISSAVGSDSAGSRSRTSSTASAFSLIKRAFSHSHLQTPPQVRPGRNNSLPLPESNPRGLRLSMNAACPSRMPQSFNEIRHTQLTTIPHTPSIHEASAPDIDAMTPFKEKTDYFAFTMDEPSDEGSKESPMRGQDTMQLESLDPLYSPPGDEGIEMPVPLTL</sequence>
<feature type="region of interest" description="Disordered" evidence="1">
    <location>
        <begin position="206"/>
        <end position="231"/>
    </location>
</feature>
<organism evidence="2 3">
    <name type="scientific">Lojkania enalia</name>
    <dbReference type="NCBI Taxonomy" id="147567"/>
    <lineage>
        <taxon>Eukaryota</taxon>
        <taxon>Fungi</taxon>
        <taxon>Dikarya</taxon>
        <taxon>Ascomycota</taxon>
        <taxon>Pezizomycotina</taxon>
        <taxon>Dothideomycetes</taxon>
        <taxon>Pleosporomycetidae</taxon>
        <taxon>Pleosporales</taxon>
        <taxon>Pleosporales incertae sedis</taxon>
        <taxon>Lojkania</taxon>
    </lineage>
</organism>
<evidence type="ECO:0000313" key="2">
    <source>
        <dbReference type="EMBL" id="KAF2260790.1"/>
    </source>
</evidence>
<proteinExistence type="predicted"/>
<dbReference type="OrthoDB" id="5342588at2759"/>
<feature type="compositionally biased region" description="Polar residues" evidence="1">
    <location>
        <begin position="250"/>
        <end position="265"/>
    </location>
</feature>
<comment type="caution">
    <text evidence="2">The sequence shown here is derived from an EMBL/GenBank/DDBJ whole genome shotgun (WGS) entry which is preliminary data.</text>
</comment>
<name>A0A9P4MX05_9PLEO</name>
<reference evidence="3" key="1">
    <citation type="journal article" date="2020" name="Stud. Mycol.">
        <title>101 Dothideomycetes genomes: A test case for predicting lifestyles and emergence of pathogens.</title>
        <authorList>
            <person name="Haridas S."/>
            <person name="Albert R."/>
            <person name="Binder M."/>
            <person name="Bloem J."/>
            <person name="LaButti K."/>
            <person name="Salamov A."/>
            <person name="Andreopoulos B."/>
            <person name="Baker S."/>
            <person name="Barry K."/>
            <person name="Bills G."/>
            <person name="Bluhm B."/>
            <person name="Cannon C."/>
            <person name="Castanera R."/>
            <person name="Culley D."/>
            <person name="Daum C."/>
            <person name="Ezra D."/>
            <person name="Gonzalez J."/>
            <person name="Henrissat B."/>
            <person name="Kuo A."/>
            <person name="Liang C."/>
            <person name="Lipzen A."/>
            <person name="Lutzoni F."/>
            <person name="Magnuson J."/>
            <person name="Mondo S."/>
            <person name="Nolan M."/>
            <person name="Ohm R."/>
            <person name="Pangilinan J."/>
            <person name="Park H.-J."/>
            <person name="Ramirez L."/>
            <person name="Alfaro M."/>
            <person name="Sun H."/>
            <person name="Tritt A."/>
            <person name="Yoshinaga Y."/>
            <person name="Zwiers L.-H."/>
            <person name="Turgeon B."/>
            <person name="Goodwin S."/>
            <person name="Spatafora J."/>
            <person name="Crous P."/>
            <person name="Grigoriev I."/>
        </authorList>
    </citation>
    <scope>NUCLEOTIDE SEQUENCE [LARGE SCALE GENOMIC DNA]</scope>
    <source>
        <strain evidence="3">CBS 304.66</strain>
    </source>
</reference>
<evidence type="ECO:0000256" key="1">
    <source>
        <dbReference type="SAM" id="MobiDB-lite"/>
    </source>
</evidence>
<evidence type="ECO:0000313" key="3">
    <source>
        <dbReference type="Proteomes" id="UP000800093"/>
    </source>
</evidence>
<feature type="region of interest" description="Disordered" evidence="1">
    <location>
        <begin position="334"/>
        <end position="377"/>
    </location>
</feature>
<dbReference type="Proteomes" id="UP000800093">
    <property type="component" value="Unassembled WGS sequence"/>
</dbReference>
<gene>
    <name evidence="2" type="ORF">CC78DRAFT_571000</name>
</gene>
<accession>A0A9P4MX05</accession>
<protein>
    <submittedName>
        <fullName evidence="2">Uncharacterized protein</fullName>
    </submittedName>
</protein>
<feature type="region of interest" description="Disordered" evidence="1">
    <location>
        <begin position="250"/>
        <end position="276"/>
    </location>
</feature>
<dbReference type="AlphaFoldDB" id="A0A9P4MX05"/>
<keyword evidence="3" id="KW-1185">Reference proteome</keyword>
<dbReference type="EMBL" id="ML986673">
    <property type="protein sequence ID" value="KAF2260790.1"/>
    <property type="molecule type" value="Genomic_DNA"/>
</dbReference>